<dbReference type="EMBL" id="FCOC02000009">
    <property type="protein sequence ID" value="SAL33908.1"/>
    <property type="molecule type" value="Genomic_DNA"/>
</dbReference>
<sequence length="72" mass="8096">MNPIWYEIPAVIVILAFVCVVVIRALTAPVSTDEDRTDIFMRRQLPGASTRNDMLTERAQRKTSANGGVYRT</sequence>
<keyword evidence="2" id="KW-0472">Membrane</keyword>
<keyword evidence="2" id="KW-1133">Transmembrane helix</keyword>
<accession>A0A158GP60</accession>
<reference evidence="3 4" key="1">
    <citation type="submission" date="2016-01" db="EMBL/GenBank/DDBJ databases">
        <authorList>
            <person name="Oliw E.H."/>
        </authorList>
    </citation>
    <scope>NUCLEOTIDE SEQUENCE [LARGE SCALE GENOMIC DNA]</scope>
    <source>
        <strain evidence="3">LMG 22029</strain>
    </source>
</reference>
<evidence type="ECO:0000256" key="1">
    <source>
        <dbReference type="SAM" id="MobiDB-lite"/>
    </source>
</evidence>
<dbReference type="OrthoDB" id="9959803at2"/>
<evidence type="ECO:0000313" key="4">
    <source>
        <dbReference type="Proteomes" id="UP000054893"/>
    </source>
</evidence>
<evidence type="ECO:0000313" key="3">
    <source>
        <dbReference type="EMBL" id="SAL33908.1"/>
    </source>
</evidence>
<feature type="transmembrane region" description="Helical" evidence="2">
    <location>
        <begin position="6"/>
        <end position="26"/>
    </location>
</feature>
<evidence type="ECO:0000256" key="2">
    <source>
        <dbReference type="SAM" id="Phobius"/>
    </source>
</evidence>
<protein>
    <submittedName>
        <fullName evidence="3">Uncharacterized protein</fullName>
    </submittedName>
</protein>
<gene>
    <name evidence="3" type="ORF">AWB64_03256</name>
</gene>
<name>A0A158GP60_CABSO</name>
<dbReference type="Proteomes" id="UP000054893">
    <property type="component" value="Unassembled WGS sequence"/>
</dbReference>
<dbReference type="AlphaFoldDB" id="A0A158GP60"/>
<feature type="region of interest" description="Disordered" evidence="1">
    <location>
        <begin position="51"/>
        <end position="72"/>
    </location>
</feature>
<organism evidence="3 4">
    <name type="scientific">Caballeronia sordidicola</name>
    <name type="common">Burkholderia sordidicola</name>
    <dbReference type="NCBI Taxonomy" id="196367"/>
    <lineage>
        <taxon>Bacteria</taxon>
        <taxon>Pseudomonadati</taxon>
        <taxon>Pseudomonadota</taxon>
        <taxon>Betaproteobacteria</taxon>
        <taxon>Burkholderiales</taxon>
        <taxon>Burkholderiaceae</taxon>
        <taxon>Caballeronia</taxon>
    </lineage>
</organism>
<keyword evidence="2" id="KW-0812">Transmembrane</keyword>
<dbReference type="RefSeq" id="WP_060856418.1">
    <property type="nucleotide sequence ID" value="NZ_FCOC02000009.1"/>
</dbReference>
<proteinExistence type="predicted"/>